<feature type="compositionally biased region" description="Basic and acidic residues" evidence="1">
    <location>
        <begin position="925"/>
        <end position="935"/>
    </location>
</feature>
<feature type="region of interest" description="Disordered" evidence="1">
    <location>
        <begin position="1"/>
        <end position="55"/>
    </location>
</feature>
<dbReference type="AlphaFoldDB" id="A0A3N2Q1T4"/>
<feature type="compositionally biased region" description="Polar residues" evidence="1">
    <location>
        <begin position="468"/>
        <end position="480"/>
    </location>
</feature>
<dbReference type="STRING" id="1314773.A0A3N2Q1T4"/>
<dbReference type="GeneID" id="39574934"/>
<feature type="region of interest" description="Disordered" evidence="1">
    <location>
        <begin position="387"/>
        <end position="410"/>
    </location>
</feature>
<protein>
    <submittedName>
        <fullName evidence="2">Uncharacterized protein</fullName>
    </submittedName>
</protein>
<name>A0A3N2Q1T4_SODAK</name>
<reference evidence="2 3" key="1">
    <citation type="journal article" date="2018" name="Mol. Ecol.">
        <title>The obligate alkalophilic soda-lake fungus Sodiomyces alkalinus has shifted to a protein diet.</title>
        <authorList>
            <person name="Grum-Grzhimaylo A.A."/>
            <person name="Falkoski D.L."/>
            <person name="van den Heuvel J."/>
            <person name="Valero-Jimenez C.A."/>
            <person name="Min B."/>
            <person name="Choi I.G."/>
            <person name="Lipzen A."/>
            <person name="Daum C.G."/>
            <person name="Aanen D.K."/>
            <person name="Tsang A."/>
            <person name="Henrissat B."/>
            <person name="Bilanenko E.N."/>
            <person name="de Vries R.P."/>
            <person name="van Kan J.A.L."/>
            <person name="Grigoriev I.V."/>
            <person name="Debets A.J.M."/>
        </authorList>
    </citation>
    <scope>NUCLEOTIDE SEQUENCE [LARGE SCALE GENOMIC DNA]</scope>
    <source>
        <strain evidence="2 3">F11</strain>
    </source>
</reference>
<evidence type="ECO:0000313" key="2">
    <source>
        <dbReference type="EMBL" id="ROT40648.1"/>
    </source>
</evidence>
<feature type="compositionally biased region" description="Polar residues" evidence="1">
    <location>
        <begin position="389"/>
        <end position="398"/>
    </location>
</feature>
<proteinExistence type="predicted"/>
<feature type="region of interest" description="Disordered" evidence="1">
    <location>
        <begin position="337"/>
        <end position="356"/>
    </location>
</feature>
<feature type="compositionally biased region" description="Low complexity" evidence="1">
    <location>
        <begin position="447"/>
        <end position="457"/>
    </location>
</feature>
<feature type="compositionally biased region" description="Basic residues" evidence="1">
    <location>
        <begin position="1013"/>
        <end position="1023"/>
    </location>
</feature>
<dbReference type="RefSeq" id="XP_028468454.1">
    <property type="nucleotide sequence ID" value="XM_028606456.1"/>
</dbReference>
<sequence>MEAKGPAFPLGEDTRPRPWSLWSSGSTSSPRLSLNKSRRDSCSGSSTTTSSSSTWFTNPPGPISCVTRHTSRDECALHRFLVWAAVQRNACSKMSPSERLECPLLRCRKPSPDHESMLKHLYTCDLLSTGEYWCYDCGKPEKFTDRKCKRCLGHPGKRRKIIKIAKNFFTNLGLKPRKDGTPSLNQDDTALPISYLVPHPEQFELSSCGEVVELDSHEIPPALSSSYLYASATTTVQPHPQRSEQCHLVHQRLSDITSGTVVASPHSQFLDPYTGMGHLHAMPDTFLSWGLDPEVVGAGDIRGTSGNIDISAEPLEHTMYQERPTLQLNTDSLVQPTWGQQHSNCRSKKLSPQSSVRSNASISTTLSHELSPTSAFSSSWSLASGFETGLTSPTSDSASDGGFLSRGGSNASRQSRFVCETISELPADLPVAGPLSQSLPEKPCPDSQLTSTQSCPSTTPPNPPAPQNITFKHSNGPGITSHSDRPSRSSSANPESFVDSAWETLQAHVRSSIEKIRHLSHNPLACRLQSLGPAAIAKAGLTTLKAILQGQYPAVPLDILCFVHVTYALSLIIHEDDARSRAKGLFVQACLYGDRVPIGVRESYLEVAAAVWYPSDLSQTELDNMLLGRYSVTTTREGSSKGKEQALPSTKQLIDMDEFAEIARFFLDELEYVALSCKASESILVQTSALWTQHWQDSNINADAQINPGFSVTLAFVVSSLRELFPRSNRLASRLKRVQNRVGAGEIQSVRTVELELMQAGKGSLSTDEYFNRYVPNVRQHCESLYTQPLPGFVPRMIYHSHCIELMEIIISTRCTNNEPGQVGTEKAEKGDDESLDEVFTSITADLSDCSLETLLAPNLLTMTEPMIGIASTMDPLALLNSAAASQSPDAVRGEKTDEMVLNSHKSCGDTEMEMPQDTAAPSEPTEKAESSAEKVESSECCEICGFRPKGHPRWFRGSMAKHKKLQHATTPAKMYRCPFPGCTSQYRNRPDNLRQHQLDKGHFVDGEEGRRPSKRKKVEQHN</sequence>
<evidence type="ECO:0000313" key="3">
    <source>
        <dbReference type="Proteomes" id="UP000272025"/>
    </source>
</evidence>
<feature type="compositionally biased region" description="Basic and acidic residues" evidence="1">
    <location>
        <begin position="996"/>
        <end position="1012"/>
    </location>
</feature>
<keyword evidence="3" id="KW-1185">Reference proteome</keyword>
<evidence type="ECO:0000256" key="1">
    <source>
        <dbReference type="SAM" id="MobiDB-lite"/>
    </source>
</evidence>
<dbReference type="EMBL" id="ML119052">
    <property type="protein sequence ID" value="ROT40648.1"/>
    <property type="molecule type" value="Genomic_DNA"/>
</dbReference>
<dbReference type="OrthoDB" id="5366163at2759"/>
<feature type="compositionally biased region" description="Low complexity" evidence="1">
    <location>
        <begin position="17"/>
        <end position="33"/>
    </location>
</feature>
<feature type="compositionally biased region" description="Low complexity" evidence="1">
    <location>
        <begin position="42"/>
        <end position="54"/>
    </location>
</feature>
<feature type="region of interest" description="Disordered" evidence="1">
    <location>
        <begin position="430"/>
        <end position="495"/>
    </location>
</feature>
<accession>A0A3N2Q1T4</accession>
<gene>
    <name evidence="2" type="ORF">SODALDRAFT_101633</name>
</gene>
<dbReference type="Proteomes" id="UP000272025">
    <property type="component" value="Unassembled WGS sequence"/>
</dbReference>
<feature type="region of interest" description="Disordered" evidence="1">
    <location>
        <begin position="908"/>
        <end position="935"/>
    </location>
</feature>
<feature type="region of interest" description="Disordered" evidence="1">
    <location>
        <begin position="996"/>
        <end position="1023"/>
    </location>
</feature>
<organism evidence="2 3">
    <name type="scientific">Sodiomyces alkalinus (strain CBS 110278 / VKM F-3762 / F11)</name>
    <name type="common">Alkaliphilic filamentous fungus</name>
    <dbReference type="NCBI Taxonomy" id="1314773"/>
    <lineage>
        <taxon>Eukaryota</taxon>
        <taxon>Fungi</taxon>
        <taxon>Dikarya</taxon>
        <taxon>Ascomycota</taxon>
        <taxon>Pezizomycotina</taxon>
        <taxon>Sordariomycetes</taxon>
        <taxon>Hypocreomycetidae</taxon>
        <taxon>Glomerellales</taxon>
        <taxon>Plectosphaerellaceae</taxon>
        <taxon>Sodiomyces</taxon>
    </lineage>
</organism>